<dbReference type="Pfam" id="PF13271">
    <property type="entry name" value="DUF4062"/>
    <property type="match status" value="1"/>
</dbReference>
<dbReference type="AlphaFoldDB" id="A0A502G0D0"/>
<sequence>MVSSTVYGIEDLLDQLYALLDKFGYDVVMSHKGTIAVNSTEHAFESSLKAVEKCDLFVGLIMPHYGSGVIPGQLSITHQEMRRAIEINKPRWFLAHEFVVFARLLMRGSGFKTSDARAKIAFTGAGALDDLRVIDMYEAATLQDKAFQERQGNWVQKVHSAEDALLFASAQFHRYAEIEEFLRDHLGDPDTVKASVEAKSGGK</sequence>
<dbReference type="EMBL" id="RCZC01000002">
    <property type="protein sequence ID" value="TPG55081.1"/>
    <property type="molecule type" value="Genomic_DNA"/>
</dbReference>
<reference evidence="2 3" key="1">
    <citation type="journal article" date="2019" name="Environ. Microbiol.">
        <title>Species interactions and distinct microbial communities in high Arctic permafrost affected cryosols are associated with the CH4 and CO2 gas fluxes.</title>
        <authorList>
            <person name="Altshuler I."/>
            <person name="Hamel J."/>
            <person name="Turney S."/>
            <person name="Magnuson E."/>
            <person name="Levesque R."/>
            <person name="Greer C."/>
            <person name="Whyte L.G."/>
        </authorList>
    </citation>
    <scope>NUCLEOTIDE SEQUENCE [LARGE SCALE GENOMIC DNA]</scope>
    <source>
        <strain evidence="2 3">E6.1</strain>
    </source>
</reference>
<dbReference type="OrthoDB" id="754716at2"/>
<organism evidence="2 3">
    <name type="scientific">Sphingomonas glacialis</name>
    <dbReference type="NCBI Taxonomy" id="658225"/>
    <lineage>
        <taxon>Bacteria</taxon>
        <taxon>Pseudomonadati</taxon>
        <taxon>Pseudomonadota</taxon>
        <taxon>Alphaproteobacteria</taxon>
        <taxon>Sphingomonadales</taxon>
        <taxon>Sphingomonadaceae</taxon>
        <taxon>Sphingomonas</taxon>
    </lineage>
</organism>
<accession>A0A502G0D0</accession>
<comment type="caution">
    <text evidence="2">The sequence shown here is derived from an EMBL/GenBank/DDBJ whole genome shotgun (WGS) entry which is preliminary data.</text>
</comment>
<dbReference type="Proteomes" id="UP000319931">
    <property type="component" value="Unassembled WGS sequence"/>
</dbReference>
<keyword evidence="3" id="KW-1185">Reference proteome</keyword>
<gene>
    <name evidence="2" type="ORF">EAH76_10945</name>
</gene>
<dbReference type="InterPro" id="IPR025139">
    <property type="entry name" value="DUF4062"/>
</dbReference>
<feature type="domain" description="DUF4062" evidence="1">
    <location>
        <begin position="1"/>
        <end position="84"/>
    </location>
</feature>
<evidence type="ECO:0000313" key="3">
    <source>
        <dbReference type="Proteomes" id="UP000319931"/>
    </source>
</evidence>
<name>A0A502G0D0_9SPHN</name>
<protein>
    <submittedName>
        <fullName evidence="2">DUF4062 domain-containing protein</fullName>
    </submittedName>
</protein>
<evidence type="ECO:0000313" key="2">
    <source>
        <dbReference type="EMBL" id="TPG55081.1"/>
    </source>
</evidence>
<proteinExistence type="predicted"/>
<evidence type="ECO:0000259" key="1">
    <source>
        <dbReference type="Pfam" id="PF13271"/>
    </source>
</evidence>